<dbReference type="PANTHER" id="PTHR42711:SF5">
    <property type="entry name" value="ABC TRANSPORTER ATP-BINDING PROTEIN NATA"/>
    <property type="match status" value="1"/>
</dbReference>
<protein>
    <recommendedName>
        <fullName evidence="5">ABC transporter domain-containing protein</fullName>
    </recommendedName>
</protein>
<evidence type="ECO:0000313" key="6">
    <source>
        <dbReference type="EMBL" id="GEN97028.1"/>
    </source>
</evidence>
<dbReference type="EMBL" id="BJYQ01000063">
    <property type="protein sequence ID" value="GEN97028.1"/>
    <property type="molecule type" value="Genomic_DNA"/>
</dbReference>
<dbReference type="Gene3D" id="3.40.50.300">
    <property type="entry name" value="P-loop containing nucleotide triphosphate hydrolases"/>
    <property type="match status" value="1"/>
</dbReference>
<comment type="similarity">
    <text evidence="1">Belongs to the ABC transporter superfamily.</text>
</comment>
<evidence type="ECO:0000256" key="2">
    <source>
        <dbReference type="ARBA" id="ARBA00022448"/>
    </source>
</evidence>
<organism evidence="6 7">
    <name type="scientific">Streptococcus cristatus</name>
    <dbReference type="NCBI Taxonomy" id="45634"/>
    <lineage>
        <taxon>Bacteria</taxon>
        <taxon>Bacillati</taxon>
        <taxon>Bacillota</taxon>
        <taxon>Bacilli</taxon>
        <taxon>Lactobacillales</taxon>
        <taxon>Streptococcaceae</taxon>
        <taxon>Streptococcus</taxon>
    </lineage>
</organism>
<evidence type="ECO:0000256" key="1">
    <source>
        <dbReference type="ARBA" id="ARBA00005417"/>
    </source>
</evidence>
<evidence type="ECO:0000256" key="4">
    <source>
        <dbReference type="ARBA" id="ARBA00022840"/>
    </source>
</evidence>
<dbReference type="Pfam" id="PF00005">
    <property type="entry name" value="ABC_tran"/>
    <property type="match status" value="1"/>
</dbReference>
<dbReference type="Proteomes" id="UP000321868">
    <property type="component" value="Unassembled WGS sequence"/>
</dbReference>
<dbReference type="GO" id="GO:0016887">
    <property type="term" value="F:ATP hydrolysis activity"/>
    <property type="evidence" value="ECO:0007669"/>
    <property type="project" value="InterPro"/>
</dbReference>
<dbReference type="InterPro" id="IPR050763">
    <property type="entry name" value="ABC_transporter_ATP-binding"/>
</dbReference>
<dbReference type="GO" id="GO:0005524">
    <property type="term" value="F:ATP binding"/>
    <property type="evidence" value="ECO:0007669"/>
    <property type="project" value="UniProtKB-KW"/>
</dbReference>
<dbReference type="PANTHER" id="PTHR42711">
    <property type="entry name" value="ABC TRANSPORTER ATP-BINDING PROTEIN"/>
    <property type="match status" value="1"/>
</dbReference>
<reference evidence="6 7" key="1">
    <citation type="submission" date="2019-07" db="EMBL/GenBank/DDBJ databases">
        <title>Whole genome shotgun sequence of Streptococcus oligofermentans NBRC 106105.</title>
        <authorList>
            <person name="Hosoyama A."/>
            <person name="Uohara A."/>
            <person name="Ohji S."/>
            <person name="Ichikawa N."/>
        </authorList>
    </citation>
    <scope>NUCLEOTIDE SEQUENCE [LARGE SCALE GENOMIC DNA]</scope>
    <source>
        <strain evidence="6 7">NBRC 106105</strain>
    </source>
</reference>
<gene>
    <name evidence="6" type="ORF">SOL01_09020</name>
</gene>
<keyword evidence="2" id="KW-0813">Transport</keyword>
<name>A0A512ABF2_STRCR</name>
<feature type="domain" description="ABC transporter" evidence="5">
    <location>
        <begin position="20"/>
        <end position="46"/>
    </location>
</feature>
<dbReference type="RefSeq" id="WP_231913915.1">
    <property type="nucleotide sequence ID" value="NZ_BJYQ01000063.1"/>
</dbReference>
<dbReference type="InterPro" id="IPR027417">
    <property type="entry name" value="P-loop_NTPase"/>
</dbReference>
<dbReference type="InterPro" id="IPR003439">
    <property type="entry name" value="ABC_transporter-like_ATP-bd"/>
</dbReference>
<dbReference type="AlphaFoldDB" id="A0A512ABF2"/>
<evidence type="ECO:0000259" key="5">
    <source>
        <dbReference type="Pfam" id="PF00005"/>
    </source>
</evidence>
<comment type="caution">
    <text evidence="6">The sequence shown here is derived from an EMBL/GenBank/DDBJ whole genome shotgun (WGS) entry which is preliminary data.</text>
</comment>
<dbReference type="SUPFAM" id="SSF52540">
    <property type="entry name" value="P-loop containing nucleoside triphosphate hydrolases"/>
    <property type="match status" value="1"/>
</dbReference>
<sequence>MSIVEIINLTKSFRDTEVIHNTSFYLKKGKVYGFVGPNGAGKTTLSK</sequence>
<keyword evidence="4" id="KW-0067">ATP-binding</keyword>
<proteinExistence type="inferred from homology"/>
<evidence type="ECO:0000313" key="7">
    <source>
        <dbReference type="Proteomes" id="UP000321868"/>
    </source>
</evidence>
<accession>A0A512ABF2</accession>
<evidence type="ECO:0000256" key="3">
    <source>
        <dbReference type="ARBA" id="ARBA00022741"/>
    </source>
</evidence>
<keyword evidence="3" id="KW-0547">Nucleotide-binding</keyword>